<name>A0A161U199_LACLC</name>
<dbReference type="Gene3D" id="3.30.70.100">
    <property type="match status" value="1"/>
</dbReference>
<dbReference type="EMBL" id="LIYF01000014">
    <property type="protein sequence ID" value="KZK07346.1"/>
    <property type="molecule type" value="Genomic_DNA"/>
</dbReference>
<gene>
    <name evidence="2" type="ORF">AB996_0782</name>
</gene>
<dbReference type="InterPro" id="IPR050744">
    <property type="entry name" value="AI-2_Isomerase_LsrG"/>
</dbReference>
<organism evidence="2 3">
    <name type="scientific">Lactococcus lactis subsp. cremoris</name>
    <name type="common">Streptococcus cremoris</name>
    <dbReference type="NCBI Taxonomy" id="1359"/>
    <lineage>
        <taxon>Bacteria</taxon>
        <taxon>Bacillati</taxon>
        <taxon>Bacillota</taxon>
        <taxon>Bacilli</taxon>
        <taxon>Lactobacillales</taxon>
        <taxon>Streptococcaceae</taxon>
        <taxon>Lactococcus</taxon>
    </lineage>
</organism>
<dbReference type="AlphaFoldDB" id="A0A161U199"/>
<dbReference type="InterPro" id="IPR007138">
    <property type="entry name" value="ABM_dom"/>
</dbReference>
<dbReference type="PROSITE" id="PS51725">
    <property type="entry name" value="ABM"/>
    <property type="match status" value="1"/>
</dbReference>
<sequence>MIIVNAKFYIKEDKKFQFLNEIQELISFSKKEAGCIEYSLYESINVQNEFVMIENWESMETIEKHNSNPLLVKFAQNIGDYSLKKPVLHIVEMKED</sequence>
<protein>
    <recommendedName>
        <fullName evidence="1">ABM domain-containing protein</fullName>
    </recommendedName>
</protein>
<dbReference type="PATRIC" id="fig|1359.32.peg.1566"/>
<evidence type="ECO:0000313" key="3">
    <source>
        <dbReference type="Proteomes" id="UP000076519"/>
    </source>
</evidence>
<dbReference type="GO" id="GO:0003824">
    <property type="term" value="F:catalytic activity"/>
    <property type="evidence" value="ECO:0007669"/>
    <property type="project" value="TreeGrafter"/>
</dbReference>
<dbReference type="PANTHER" id="PTHR33336">
    <property type="entry name" value="QUINOL MONOOXYGENASE YGIN-RELATED"/>
    <property type="match status" value="1"/>
</dbReference>
<proteinExistence type="predicted"/>
<evidence type="ECO:0000259" key="1">
    <source>
        <dbReference type="PROSITE" id="PS51725"/>
    </source>
</evidence>
<dbReference type="Pfam" id="PF03992">
    <property type="entry name" value="ABM"/>
    <property type="match status" value="1"/>
</dbReference>
<dbReference type="InterPro" id="IPR011008">
    <property type="entry name" value="Dimeric_a/b-barrel"/>
</dbReference>
<comment type="caution">
    <text evidence="2">The sequence shown here is derived from an EMBL/GenBank/DDBJ whole genome shotgun (WGS) entry which is preliminary data.</text>
</comment>
<dbReference type="RefSeq" id="WP_063281427.1">
    <property type="nucleotide sequence ID" value="NZ_LIYF01000014.1"/>
</dbReference>
<dbReference type="PANTHER" id="PTHR33336:SF15">
    <property type="entry name" value="ABM DOMAIN-CONTAINING PROTEIN"/>
    <property type="match status" value="1"/>
</dbReference>
<feature type="domain" description="ABM" evidence="1">
    <location>
        <begin position="2"/>
        <end position="91"/>
    </location>
</feature>
<evidence type="ECO:0000313" key="2">
    <source>
        <dbReference type="EMBL" id="KZK07346.1"/>
    </source>
</evidence>
<dbReference type="Proteomes" id="UP000076519">
    <property type="component" value="Unassembled WGS sequence"/>
</dbReference>
<dbReference type="SUPFAM" id="SSF54909">
    <property type="entry name" value="Dimeric alpha+beta barrel"/>
    <property type="match status" value="1"/>
</dbReference>
<accession>A0A161U199</accession>
<reference evidence="2 3" key="1">
    <citation type="submission" date="2015-08" db="EMBL/GenBank/DDBJ databases">
        <title>Draft Genome Sequences of 11 Lactococcus lactis subspecies cremoris strains.</title>
        <authorList>
            <person name="Wels M."/>
            <person name="Backus L."/>
            <person name="Boekhorst J."/>
            <person name="Dijkstra A."/>
            <person name="Beerthuizen M."/>
            <person name="Siezen R."/>
            <person name="Bachmann H."/>
            <person name="Van Hijum S."/>
        </authorList>
    </citation>
    <scope>NUCLEOTIDE SEQUENCE [LARGE SCALE GENOMIC DNA]</scope>
    <source>
        <strain evidence="2 3">KW10</strain>
    </source>
</reference>